<gene>
    <name evidence="4" type="ORF">ENUP19_0056G0020</name>
</gene>
<evidence type="ECO:0000259" key="3">
    <source>
        <dbReference type="Pfam" id="PF07724"/>
    </source>
</evidence>
<accession>A0ABQ0DCV9</accession>
<dbReference type="PANTHER" id="PTHR11638:SF18">
    <property type="entry name" value="HEAT SHOCK PROTEIN 104"/>
    <property type="match status" value="1"/>
</dbReference>
<dbReference type="EMBL" id="BAAFRS010000056">
    <property type="protein sequence ID" value="GAB1220664.1"/>
    <property type="molecule type" value="Genomic_DNA"/>
</dbReference>
<keyword evidence="1" id="KW-0547">Nucleotide-binding</keyword>
<dbReference type="InterPro" id="IPR050130">
    <property type="entry name" value="ClpA_ClpB"/>
</dbReference>
<dbReference type="SUPFAM" id="SSF52540">
    <property type="entry name" value="P-loop containing nucleoside triphosphate hydrolases"/>
    <property type="match status" value="1"/>
</dbReference>
<organism evidence="4 5">
    <name type="scientific">Entamoeba nuttalli</name>
    <dbReference type="NCBI Taxonomy" id="412467"/>
    <lineage>
        <taxon>Eukaryota</taxon>
        <taxon>Amoebozoa</taxon>
        <taxon>Evosea</taxon>
        <taxon>Archamoebae</taxon>
        <taxon>Mastigamoebida</taxon>
        <taxon>Entamoebidae</taxon>
        <taxon>Entamoeba</taxon>
    </lineage>
</organism>
<reference evidence="4 5" key="1">
    <citation type="journal article" date="2019" name="PLoS Negl. Trop. Dis.">
        <title>Whole genome sequencing of Entamoeba nuttalli reveals mammalian host-related molecular signatures and a novel octapeptide-repeat surface protein.</title>
        <authorList>
            <person name="Tanaka M."/>
            <person name="Makiuchi T."/>
            <person name="Komiyama T."/>
            <person name="Shiina T."/>
            <person name="Osaki K."/>
            <person name="Tachibana H."/>
        </authorList>
    </citation>
    <scope>NUCLEOTIDE SEQUENCE [LARGE SCALE GENOMIC DNA]</scope>
    <source>
        <strain evidence="4 5">P19-061405</strain>
    </source>
</reference>
<dbReference type="PRINTS" id="PR00300">
    <property type="entry name" value="CLPPROTEASEA"/>
</dbReference>
<protein>
    <recommendedName>
        <fullName evidence="3">ATPase AAA-type core domain-containing protein</fullName>
    </recommendedName>
</protein>
<evidence type="ECO:0000313" key="5">
    <source>
        <dbReference type="Proteomes" id="UP001628156"/>
    </source>
</evidence>
<dbReference type="InterPro" id="IPR001270">
    <property type="entry name" value="ClpA/B"/>
</dbReference>
<feature type="domain" description="ATPase AAA-type core" evidence="3">
    <location>
        <begin position="19"/>
        <end position="87"/>
    </location>
</feature>
<keyword evidence="5" id="KW-1185">Reference proteome</keyword>
<evidence type="ECO:0000256" key="1">
    <source>
        <dbReference type="ARBA" id="ARBA00022741"/>
    </source>
</evidence>
<dbReference type="PANTHER" id="PTHR11638">
    <property type="entry name" value="ATP-DEPENDENT CLP PROTEASE"/>
    <property type="match status" value="1"/>
</dbReference>
<dbReference type="Gene3D" id="3.40.50.300">
    <property type="entry name" value="P-loop containing nucleotide triphosphate hydrolases"/>
    <property type="match status" value="1"/>
</dbReference>
<dbReference type="InterPro" id="IPR003959">
    <property type="entry name" value="ATPase_AAA_core"/>
</dbReference>
<keyword evidence="2" id="KW-0067">ATP-binding</keyword>
<evidence type="ECO:0000313" key="4">
    <source>
        <dbReference type="EMBL" id="GAB1220664.1"/>
    </source>
</evidence>
<name>A0ABQ0DCV9_9EUKA</name>
<comment type="caution">
    <text evidence="4">The sequence shown here is derived from an EMBL/GenBank/DDBJ whole genome shotgun (WGS) entry which is preliminary data.</text>
</comment>
<proteinExistence type="predicted"/>
<dbReference type="InterPro" id="IPR027417">
    <property type="entry name" value="P-loop_NTPase"/>
</dbReference>
<evidence type="ECO:0000256" key="2">
    <source>
        <dbReference type="ARBA" id="ARBA00022840"/>
    </source>
</evidence>
<dbReference type="Proteomes" id="UP001628156">
    <property type="component" value="Unassembled WGS sequence"/>
</dbReference>
<sequence length="121" mass="14271">MEIIVIYTQENKRVIEERLKEIEKAHPQVFNVFLRLFDEGKFTNGRGRAVDFKNITVIITLNGKVKESVMEIIEKSFKPDFVNRLDDVIVFSPLEEKELKEIVKLQLRELKHLLDVFVLLD</sequence>
<dbReference type="Pfam" id="PF07724">
    <property type="entry name" value="AAA_2"/>
    <property type="match status" value="1"/>
</dbReference>